<reference evidence="1 2" key="1">
    <citation type="journal article" date="2013" name="PLoS ONE">
        <title>Enrichment and Genome Sequence of the Group I.1a Ammonia-Oxidizing Archaeon ?Ca. Nitrosotenuis uzonensis? Representing a Clade Globally.</title>
        <authorList>
            <person name="Lebedeva E.V."/>
            <person name="Hatzenpichler R."/>
            <person name="Pelletier E."/>
            <person name="Schuster N."/>
            <person name="Hauzmayer S."/>
            <person name="Bulaev A."/>
            <person name="Grigor'eva N.V."/>
            <person name="Galushko A."/>
            <person name="Schmid M."/>
            <person name="Palatinszky M."/>
            <person name="Le Paslier D."/>
            <person name="Daims H."/>
            <person name="Wagner M."/>
        </authorList>
    </citation>
    <scope>NUCLEOTIDE SEQUENCE [LARGE SCALE GENOMIC DNA]</scope>
    <source>
        <strain evidence="1 2">N4</strain>
    </source>
</reference>
<evidence type="ECO:0000313" key="2">
    <source>
        <dbReference type="Proteomes" id="UP000018159"/>
    </source>
</evidence>
<evidence type="ECO:0000313" key="1">
    <source>
        <dbReference type="EMBL" id="CDI05821.1"/>
    </source>
</evidence>
<proteinExistence type="predicted"/>
<dbReference type="STRING" id="1407055.NITUZ_30515"/>
<dbReference type="Proteomes" id="UP000018159">
    <property type="component" value="Unassembled WGS sequence"/>
</dbReference>
<protein>
    <submittedName>
        <fullName evidence="1">Uncharacterized protein</fullName>
    </submittedName>
</protein>
<gene>
    <name evidence="1" type="ORF">NITUZ_30515</name>
</gene>
<dbReference type="OrthoDB" id="5783at2157"/>
<dbReference type="EMBL" id="CBTY010000008">
    <property type="protein sequence ID" value="CDI05821.1"/>
    <property type="molecule type" value="Genomic_DNA"/>
</dbReference>
<comment type="caution">
    <text evidence="1">The sequence shown here is derived from an EMBL/GenBank/DDBJ whole genome shotgun (WGS) entry which is preliminary data.</text>
</comment>
<name>V6ASX3_9ARCH</name>
<dbReference type="AlphaFoldDB" id="V6ASX3"/>
<dbReference type="RefSeq" id="WP_177309454.1">
    <property type="nucleotide sequence ID" value="NZ_CBTY010000008.1"/>
</dbReference>
<keyword evidence="2" id="KW-1185">Reference proteome</keyword>
<accession>V6ASX3</accession>
<sequence>MENNSKNTEFYSMCNEYFTALRKTGKRDDGFEDEFFYTMPTISGQS</sequence>
<organism evidence="1 2">
    <name type="scientific">Candidatus Nitrosotenuis uzonensis</name>
    <dbReference type="NCBI Taxonomy" id="1407055"/>
    <lineage>
        <taxon>Archaea</taxon>
        <taxon>Nitrososphaerota</taxon>
        <taxon>Candidatus Nitrosotenuis</taxon>
    </lineage>
</organism>